<accession>X0SE17</accession>
<dbReference type="PANTHER" id="PTHR46018">
    <property type="entry name" value="ZINC PHOSPHODIESTERASE ELAC PROTEIN 1"/>
    <property type="match status" value="1"/>
</dbReference>
<sequence length="369" mass="41361">MGSTYYPNQSQSGMSIFVELGNGDNFVFDLGIGSLRNYNSFSIPFNTINHVFFSHLHMDHMSDLPYFMMFRPIQGGWTPLHIYGPSGSEPQYGIAHLIEKMLEMTAWHRDSFEGWPIGEGYNPMVHEFDFMDEGGVVYEQNGVKITHWPTSHTKDGATSYRLDWNGRSLCYTGDNRPNSLTIKYCTGVDMLVSEVQNAAVSISSIALGMPPSMGAYTIDNAHTPGYGLGYICEEAQPKVCVATHYSYDDIFNNETVAQVRHHFKGAFAFGAPDLVTFNIHGDGKVWWREGVAAESSQTPKPYFTSETITFPAPRHQVYDVINETIEANEIDPALWYPEGHMPELVREWPLMEDVVIPNPFAAPAGDGQE</sequence>
<dbReference type="InterPro" id="IPR036866">
    <property type="entry name" value="RibonucZ/Hydroxyglut_hydro"/>
</dbReference>
<dbReference type="InterPro" id="IPR001279">
    <property type="entry name" value="Metallo-B-lactamas"/>
</dbReference>
<dbReference type="SUPFAM" id="SSF56281">
    <property type="entry name" value="Metallo-hydrolase/oxidoreductase"/>
    <property type="match status" value="1"/>
</dbReference>
<dbReference type="Pfam" id="PF00753">
    <property type="entry name" value="Lactamase_B"/>
    <property type="match status" value="1"/>
</dbReference>
<evidence type="ECO:0000259" key="1">
    <source>
        <dbReference type="Pfam" id="PF00753"/>
    </source>
</evidence>
<reference evidence="2" key="1">
    <citation type="journal article" date="2014" name="Front. Microbiol.">
        <title>High frequency of phylogenetically diverse reductive dehalogenase-homologous genes in deep subseafloor sedimentary metagenomes.</title>
        <authorList>
            <person name="Kawai M."/>
            <person name="Futagami T."/>
            <person name="Toyoda A."/>
            <person name="Takaki Y."/>
            <person name="Nishi S."/>
            <person name="Hori S."/>
            <person name="Arai W."/>
            <person name="Tsubouchi T."/>
            <person name="Morono Y."/>
            <person name="Uchiyama I."/>
            <person name="Ito T."/>
            <person name="Fujiyama A."/>
            <person name="Inagaki F."/>
            <person name="Takami H."/>
        </authorList>
    </citation>
    <scope>NUCLEOTIDE SEQUENCE</scope>
    <source>
        <strain evidence="2">Expedition CK06-06</strain>
    </source>
</reference>
<proteinExistence type="predicted"/>
<evidence type="ECO:0000313" key="2">
    <source>
        <dbReference type="EMBL" id="GAF79249.1"/>
    </source>
</evidence>
<dbReference type="EMBL" id="BARS01003207">
    <property type="protein sequence ID" value="GAF79249.1"/>
    <property type="molecule type" value="Genomic_DNA"/>
</dbReference>
<gene>
    <name evidence="2" type="ORF">S01H1_06185</name>
</gene>
<dbReference type="AlphaFoldDB" id="X0SE17"/>
<feature type="domain" description="Metallo-beta-lactamase" evidence="1">
    <location>
        <begin position="14"/>
        <end position="176"/>
    </location>
</feature>
<protein>
    <recommendedName>
        <fullName evidence="1">Metallo-beta-lactamase domain-containing protein</fullName>
    </recommendedName>
</protein>
<comment type="caution">
    <text evidence="2">The sequence shown here is derived from an EMBL/GenBank/DDBJ whole genome shotgun (WGS) entry which is preliminary data.</text>
</comment>
<organism evidence="2">
    <name type="scientific">marine sediment metagenome</name>
    <dbReference type="NCBI Taxonomy" id="412755"/>
    <lineage>
        <taxon>unclassified sequences</taxon>
        <taxon>metagenomes</taxon>
        <taxon>ecological metagenomes</taxon>
    </lineage>
</organism>
<dbReference type="NCBIfam" id="NF041257">
    <property type="entry name" value="GntH_guanitoxin"/>
    <property type="match status" value="1"/>
</dbReference>
<dbReference type="Gene3D" id="3.60.15.10">
    <property type="entry name" value="Ribonuclease Z/Hydroxyacylglutathione hydrolase-like"/>
    <property type="match status" value="1"/>
</dbReference>
<name>X0SE17_9ZZZZ</name>
<dbReference type="PANTHER" id="PTHR46018:SF2">
    <property type="entry name" value="ZINC PHOSPHODIESTERASE ELAC PROTEIN 1"/>
    <property type="match status" value="1"/>
</dbReference>
<dbReference type="GO" id="GO:0042781">
    <property type="term" value="F:3'-tRNA processing endoribonuclease activity"/>
    <property type="evidence" value="ECO:0007669"/>
    <property type="project" value="TreeGrafter"/>
</dbReference>